<evidence type="ECO:0000256" key="2">
    <source>
        <dbReference type="ARBA" id="ARBA00022605"/>
    </source>
</evidence>
<dbReference type="InterPro" id="IPR015947">
    <property type="entry name" value="PUA-like_sf"/>
</dbReference>
<dbReference type="NCBIfam" id="TIGR01027">
    <property type="entry name" value="proB"/>
    <property type="match status" value="1"/>
</dbReference>
<dbReference type="GO" id="GO:0005829">
    <property type="term" value="C:cytosol"/>
    <property type="evidence" value="ECO:0007669"/>
    <property type="project" value="TreeGrafter"/>
</dbReference>
<dbReference type="Pfam" id="PF01472">
    <property type="entry name" value="PUA"/>
    <property type="match status" value="1"/>
</dbReference>
<evidence type="ECO:0000256" key="4">
    <source>
        <dbReference type="ARBA" id="ARBA00022679"/>
    </source>
</evidence>
<dbReference type="PANTHER" id="PTHR43654">
    <property type="entry name" value="GLUTAMATE 5-KINASE"/>
    <property type="match status" value="1"/>
</dbReference>
<dbReference type="InterPro" id="IPR001057">
    <property type="entry name" value="Glu/AcGlu_kinase"/>
</dbReference>
<dbReference type="AlphaFoldDB" id="A0A650EJ51"/>
<dbReference type="SUPFAM" id="SSF88697">
    <property type="entry name" value="PUA domain-like"/>
    <property type="match status" value="1"/>
</dbReference>
<dbReference type="InterPro" id="IPR002478">
    <property type="entry name" value="PUA"/>
</dbReference>
<accession>A0A650EJ51</accession>
<evidence type="ECO:0000256" key="5">
    <source>
        <dbReference type="ARBA" id="ARBA00022741"/>
    </source>
</evidence>
<dbReference type="InterPro" id="IPR011529">
    <property type="entry name" value="Glu_5kinase"/>
</dbReference>
<dbReference type="PROSITE" id="PS50890">
    <property type="entry name" value="PUA"/>
    <property type="match status" value="1"/>
</dbReference>
<dbReference type="UniPathway" id="UPA00098">
    <property type="reaction ID" value="UER00359"/>
</dbReference>
<feature type="binding site" evidence="8">
    <location>
        <position position="15"/>
    </location>
    <ligand>
        <name>ATP</name>
        <dbReference type="ChEBI" id="CHEBI:30616"/>
    </ligand>
</feature>
<dbReference type="PRINTS" id="PR00474">
    <property type="entry name" value="GLU5KINASE"/>
</dbReference>
<dbReference type="GO" id="GO:0005524">
    <property type="term" value="F:ATP binding"/>
    <property type="evidence" value="ECO:0007669"/>
    <property type="project" value="UniProtKB-KW"/>
</dbReference>
<name>A0A650EJ51_9BACT</name>
<evidence type="ECO:0000256" key="3">
    <source>
        <dbReference type="ARBA" id="ARBA00022650"/>
    </source>
</evidence>
<sequence>MDRFEFINAKRIVIKLGTNVLRNDEGYVSLPRVYSFIEDIANLVKSGKEVIIVTSGAVGLGKKRLGLEDTQGTALKQACAAIGQGKLMSIYENGFDTYGLTAAQILLTEDDFSVRERYLSLRTTLNKLLELGAIPVINQNDTVSTLDVALRFVKEDMQVCFSDNDKLSALVASELDADLLIILSDINGLYSDNPKTNPDAELIKSVKEVDDKILALASGVSDGGRGGMETKLKAARLVTRFGGKVLIANGKQPFIIKRIFEGEDLGTMFLPSNENLSDKKRWIGYATNIVGKIIVNDGAKEALFAEKSLLPIGVVAVKNTFKKGDVISILDEDKNEIARGIVNYDSESCKKVIGCHSDNIAEILGFKNYDAIITRDNITIL</sequence>
<feature type="domain" description="PUA" evidence="9">
    <location>
        <begin position="291"/>
        <end position="373"/>
    </location>
</feature>
<comment type="catalytic activity">
    <reaction evidence="8">
        <text>L-glutamate + ATP = L-glutamyl 5-phosphate + ADP</text>
        <dbReference type="Rhea" id="RHEA:14877"/>
        <dbReference type="ChEBI" id="CHEBI:29985"/>
        <dbReference type="ChEBI" id="CHEBI:30616"/>
        <dbReference type="ChEBI" id="CHEBI:58274"/>
        <dbReference type="ChEBI" id="CHEBI:456216"/>
        <dbReference type="EC" id="2.7.2.11"/>
    </reaction>
</comment>
<evidence type="ECO:0000259" key="9">
    <source>
        <dbReference type="SMART" id="SM00359"/>
    </source>
</evidence>
<keyword evidence="1 8" id="KW-0963">Cytoplasm</keyword>
<dbReference type="InterPro" id="IPR036974">
    <property type="entry name" value="PUA_sf"/>
</dbReference>
<keyword evidence="2 8" id="KW-0028">Amino-acid biosynthesis</keyword>
<keyword evidence="7 8" id="KW-0067">ATP-binding</keyword>
<evidence type="ECO:0000256" key="8">
    <source>
        <dbReference type="HAMAP-Rule" id="MF_00456"/>
    </source>
</evidence>
<feature type="binding site" evidence="8">
    <location>
        <position position="55"/>
    </location>
    <ligand>
        <name>substrate</name>
    </ligand>
</feature>
<dbReference type="EC" id="2.7.2.11" evidence="8"/>
<dbReference type="CDD" id="cd04242">
    <property type="entry name" value="AAK_G5K_ProB"/>
    <property type="match status" value="1"/>
</dbReference>
<dbReference type="PROSITE" id="PS00902">
    <property type="entry name" value="GLUTAMATE_5_KINASE"/>
    <property type="match status" value="1"/>
</dbReference>
<dbReference type="PANTHER" id="PTHR43654:SF1">
    <property type="entry name" value="ISOPENTENYL PHOSPHATE KINASE"/>
    <property type="match status" value="1"/>
</dbReference>
<dbReference type="PIRSF" id="PIRSF000729">
    <property type="entry name" value="GK"/>
    <property type="match status" value="1"/>
</dbReference>
<feature type="binding site" evidence="8">
    <location>
        <position position="141"/>
    </location>
    <ligand>
        <name>substrate</name>
    </ligand>
</feature>
<evidence type="ECO:0000256" key="6">
    <source>
        <dbReference type="ARBA" id="ARBA00022777"/>
    </source>
</evidence>
<dbReference type="InterPro" id="IPR005715">
    <property type="entry name" value="Glu_5kinase/COase_Synthase"/>
</dbReference>
<keyword evidence="6 8" id="KW-0418">Kinase</keyword>
<proteinExistence type="inferred from homology"/>
<evidence type="ECO:0000313" key="10">
    <source>
        <dbReference type="EMBL" id="QGT49740.1"/>
    </source>
</evidence>
<comment type="pathway">
    <text evidence="8">Amino-acid biosynthesis; L-proline biosynthesis; L-glutamate 5-semialdehyde from L-glutamate: step 1/2.</text>
</comment>
<reference evidence="10" key="1">
    <citation type="journal article" date="2020" name="J. ISSAAS">
        <title>Lactobacilli and other gastrointestinal microbiota of Peromyscus leucopus, reservoir host for agents of Lyme disease and other zoonoses in North America.</title>
        <authorList>
            <person name="Milovic A."/>
            <person name="Bassam K."/>
            <person name="Shao H."/>
            <person name="Chatzistamou I."/>
            <person name="Tufts D.M."/>
            <person name="Diuk-Wasser M."/>
            <person name="Barbour A.G."/>
        </authorList>
    </citation>
    <scope>NUCLEOTIDE SEQUENCE</scope>
    <source>
        <strain evidence="10">LL20</strain>
    </source>
</reference>
<dbReference type="GO" id="GO:0003723">
    <property type="term" value="F:RNA binding"/>
    <property type="evidence" value="ECO:0007669"/>
    <property type="project" value="InterPro"/>
</dbReference>
<comment type="caution">
    <text evidence="8">Lacks conserved residue(s) required for the propagation of feature annotation.</text>
</comment>
<dbReference type="CDD" id="cd21157">
    <property type="entry name" value="PUA_G5K"/>
    <property type="match status" value="1"/>
</dbReference>
<dbReference type="Pfam" id="PF00696">
    <property type="entry name" value="AA_kinase"/>
    <property type="match status" value="1"/>
</dbReference>
<dbReference type="Gene3D" id="2.30.130.10">
    <property type="entry name" value="PUA domain"/>
    <property type="match status" value="1"/>
</dbReference>
<gene>
    <name evidence="8 10" type="primary">proB</name>
    <name evidence="10" type="ORF">Melaina855_1270</name>
</gene>
<dbReference type="SMART" id="SM00359">
    <property type="entry name" value="PUA"/>
    <property type="match status" value="1"/>
</dbReference>
<keyword evidence="4 8" id="KW-0808">Transferase</keyword>
<feature type="binding site" evidence="8">
    <location>
        <position position="164"/>
    </location>
    <ligand>
        <name>substrate</name>
    </ligand>
</feature>
<organism evidence="10">
    <name type="scientific">uncultured Candidatus Melainabacteria bacterium</name>
    <dbReference type="NCBI Taxonomy" id="2682970"/>
    <lineage>
        <taxon>Bacteria</taxon>
        <taxon>Bacillati</taxon>
        <taxon>Candidatus Melainabacteria</taxon>
        <taxon>environmental samples</taxon>
    </lineage>
</organism>
<dbReference type="Gene3D" id="3.40.1160.10">
    <property type="entry name" value="Acetylglutamate kinase-like"/>
    <property type="match status" value="1"/>
</dbReference>
<dbReference type="GO" id="GO:0055129">
    <property type="term" value="P:L-proline biosynthetic process"/>
    <property type="evidence" value="ECO:0007669"/>
    <property type="project" value="UniProtKB-UniRule"/>
</dbReference>
<dbReference type="SUPFAM" id="SSF53633">
    <property type="entry name" value="Carbamate kinase-like"/>
    <property type="match status" value="1"/>
</dbReference>
<keyword evidence="3 8" id="KW-0641">Proline biosynthesis</keyword>
<keyword evidence="5 8" id="KW-0547">Nucleotide-binding</keyword>
<dbReference type="HAMAP" id="MF_00456">
    <property type="entry name" value="ProB"/>
    <property type="match status" value="1"/>
</dbReference>
<dbReference type="InterPro" id="IPR019797">
    <property type="entry name" value="Glutamate_5-kinase_CS"/>
</dbReference>
<evidence type="ECO:0000256" key="1">
    <source>
        <dbReference type="ARBA" id="ARBA00022490"/>
    </source>
</evidence>
<evidence type="ECO:0000256" key="7">
    <source>
        <dbReference type="ARBA" id="ARBA00022840"/>
    </source>
</evidence>
<dbReference type="InterPro" id="IPR001048">
    <property type="entry name" value="Asp/Glu/Uridylate_kinase"/>
</dbReference>
<comment type="function">
    <text evidence="8">Catalyzes the transfer of a phosphate group to glutamate to form L-glutamate 5-phosphate.</text>
</comment>
<comment type="similarity">
    <text evidence="8">Belongs to the glutamate 5-kinase family.</text>
</comment>
<feature type="binding site" evidence="8">
    <location>
        <begin position="184"/>
        <end position="185"/>
    </location>
    <ligand>
        <name>ATP</name>
        <dbReference type="ChEBI" id="CHEBI:30616"/>
    </ligand>
</feature>
<dbReference type="InterPro" id="IPR041739">
    <property type="entry name" value="G5K_ProB"/>
</dbReference>
<dbReference type="FunFam" id="3.40.1160.10:FF:000006">
    <property type="entry name" value="Glutamate 5-kinase"/>
    <property type="match status" value="1"/>
</dbReference>
<dbReference type="GO" id="GO:0004349">
    <property type="term" value="F:glutamate 5-kinase activity"/>
    <property type="evidence" value="ECO:0007669"/>
    <property type="project" value="UniProtKB-UniRule"/>
</dbReference>
<dbReference type="InterPro" id="IPR036393">
    <property type="entry name" value="AceGlu_kinase-like_sf"/>
</dbReference>
<protein>
    <recommendedName>
        <fullName evidence="8">Glutamate 5-kinase</fullName>
        <ecNumber evidence="8">2.7.2.11</ecNumber>
    </recommendedName>
    <alternativeName>
        <fullName evidence="8">Gamma-glutamyl kinase</fullName>
        <shortName evidence="8">GK</shortName>
    </alternativeName>
</protein>
<comment type="subcellular location">
    <subcellularLocation>
        <location evidence="8">Cytoplasm</location>
    </subcellularLocation>
</comment>
<dbReference type="EMBL" id="MN577570">
    <property type="protein sequence ID" value="QGT49740.1"/>
    <property type="molecule type" value="Genomic_DNA"/>
</dbReference>